<protein>
    <recommendedName>
        <fullName evidence="3">N-acetyltransferase domain-containing protein</fullName>
    </recommendedName>
</protein>
<keyword evidence="4" id="KW-0614">Plasmid</keyword>
<dbReference type="CDD" id="cd04301">
    <property type="entry name" value="NAT_SF"/>
    <property type="match status" value="1"/>
</dbReference>
<dbReference type="PROSITE" id="PS51186">
    <property type="entry name" value="GNAT"/>
    <property type="match status" value="1"/>
</dbReference>
<evidence type="ECO:0000313" key="5">
    <source>
        <dbReference type="Proteomes" id="UP001318682"/>
    </source>
</evidence>
<gene>
    <name evidence="4" type="ORF">ROLI_046910</name>
</gene>
<evidence type="ECO:0000313" key="4">
    <source>
        <dbReference type="EMBL" id="WVX51589.1"/>
    </source>
</evidence>
<sequence>MSKATPKTVDVARPVSADKGAWMDLWAQYNAFYGRKGDTALPQDVIDATWKRILDPESSIDGLVASVGGKLVGLAHVAFHDNLIQLQKTCYMQDLFTVPDARGLGVARALIDGVAQLCRFRRVGDVYWHTQAENTVARRLYDQVGRDTNFVVYRMNVD</sequence>
<dbReference type="Pfam" id="PF00583">
    <property type="entry name" value="Acetyltransf_1"/>
    <property type="match status" value="1"/>
</dbReference>
<dbReference type="PANTHER" id="PTHR43877">
    <property type="entry name" value="AMINOALKYLPHOSPHONATE N-ACETYLTRANSFERASE-RELATED-RELATED"/>
    <property type="match status" value="1"/>
</dbReference>
<keyword evidence="2" id="KW-0012">Acyltransferase</keyword>
<evidence type="ECO:0000256" key="1">
    <source>
        <dbReference type="ARBA" id="ARBA00022679"/>
    </source>
</evidence>
<reference evidence="4 5" key="1">
    <citation type="submission" date="2015-07" db="EMBL/GenBank/DDBJ databases">
        <authorList>
            <person name="Voget S."/>
            <person name="Dogs M."/>
            <person name="Brinkhoff T.H."/>
            <person name="Daniel R."/>
        </authorList>
    </citation>
    <scope>NUCLEOTIDE SEQUENCE [LARGE SCALE GENOMIC DNA]</scope>
    <source>
        <strain evidence="4 5">B14</strain>
        <plasmid evidence="4 5">pROLI83</plasmid>
    </source>
</reference>
<dbReference type="RefSeq" id="WP_187430214.1">
    <property type="nucleotide sequence ID" value="NZ_CP143425.1"/>
</dbReference>
<name>A0ABZ2BZW2_9RHOB</name>
<dbReference type="Proteomes" id="UP001318682">
    <property type="component" value="Plasmid pROLI83"/>
</dbReference>
<dbReference type="InterPro" id="IPR000182">
    <property type="entry name" value="GNAT_dom"/>
</dbReference>
<dbReference type="Gene3D" id="3.40.630.30">
    <property type="match status" value="1"/>
</dbReference>
<evidence type="ECO:0000256" key="2">
    <source>
        <dbReference type="ARBA" id="ARBA00023315"/>
    </source>
</evidence>
<reference evidence="4 5" key="2">
    <citation type="submission" date="2024-01" db="EMBL/GenBank/DDBJ databases">
        <title>Roseobacter fucihabitans sp. nov., isolated from the brown alga Fucus spiralis.</title>
        <authorList>
            <person name="Hahnke S."/>
            <person name="Berger M."/>
            <person name="Schlingloff A."/>
            <person name="Athale I."/>
            <person name="Neumann-Schaal M."/>
            <person name="Adenaya A."/>
            <person name="Poehlein A."/>
            <person name="Daniel R."/>
            <person name="Pertersen J."/>
            <person name="Brinkhoff T."/>
        </authorList>
    </citation>
    <scope>NUCLEOTIDE SEQUENCE [LARGE SCALE GENOMIC DNA]</scope>
    <source>
        <strain evidence="4 5">B14</strain>
        <plasmid evidence="4 5">pROLI83</plasmid>
    </source>
</reference>
<dbReference type="InterPro" id="IPR016181">
    <property type="entry name" value="Acyl_CoA_acyltransferase"/>
</dbReference>
<dbReference type="EMBL" id="CP143425">
    <property type="protein sequence ID" value="WVX51589.1"/>
    <property type="molecule type" value="Genomic_DNA"/>
</dbReference>
<geneLocation type="plasmid" evidence="4 5">
    <name>pROLI83</name>
</geneLocation>
<accession>A0ABZ2BZW2</accession>
<feature type="domain" description="N-acetyltransferase" evidence="3">
    <location>
        <begin position="10"/>
        <end position="158"/>
    </location>
</feature>
<dbReference type="SUPFAM" id="SSF55729">
    <property type="entry name" value="Acyl-CoA N-acyltransferases (Nat)"/>
    <property type="match status" value="1"/>
</dbReference>
<organism evidence="4 5">
    <name type="scientific">Roseobacter fucihabitans</name>
    <dbReference type="NCBI Taxonomy" id="1537242"/>
    <lineage>
        <taxon>Bacteria</taxon>
        <taxon>Pseudomonadati</taxon>
        <taxon>Pseudomonadota</taxon>
        <taxon>Alphaproteobacteria</taxon>
        <taxon>Rhodobacterales</taxon>
        <taxon>Roseobacteraceae</taxon>
        <taxon>Roseobacter</taxon>
    </lineage>
</organism>
<keyword evidence="1" id="KW-0808">Transferase</keyword>
<dbReference type="InterPro" id="IPR050832">
    <property type="entry name" value="Bact_Acetyltransf"/>
</dbReference>
<proteinExistence type="predicted"/>
<keyword evidence="5" id="KW-1185">Reference proteome</keyword>
<evidence type="ECO:0000259" key="3">
    <source>
        <dbReference type="PROSITE" id="PS51186"/>
    </source>
</evidence>